<dbReference type="Proteomes" id="UP000464954">
    <property type="component" value="Chromosome"/>
</dbReference>
<keyword evidence="2" id="KW-1185">Reference proteome</keyword>
<sequence length="63" mass="7061">MNSECLLPEVIDAVIQDGEATADVLPSNEKWMGVTCPEDKPQVMEEIRGLVLAGYCPENLWRR</sequence>
<reference evidence="1 2" key="1">
    <citation type="submission" date="2020-01" db="EMBL/GenBank/DDBJ databases">
        <title>Ponticoccus aerotolerans gen. nov., sp. nov., an anaerobic bacterium and proposal of Ponticoccusceae fam. nov., Ponticoccusles ord. nov. and Ponticoccuse classis nov. in the phylum Kiritimatiellaeota.</title>
        <authorList>
            <person name="Zhou L.Y."/>
            <person name="Du Z.J."/>
        </authorList>
    </citation>
    <scope>NUCLEOTIDE SEQUENCE [LARGE SCALE GENOMIC DNA]</scope>
    <source>
        <strain evidence="1 2">S-5007</strain>
    </source>
</reference>
<dbReference type="EMBL" id="CP047593">
    <property type="protein sequence ID" value="QHI68047.1"/>
    <property type="molecule type" value="Genomic_DNA"/>
</dbReference>
<organism evidence="1 2">
    <name type="scientific">Tichowtungia aerotolerans</name>
    <dbReference type="NCBI Taxonomy" id="2697043"/>
    <lineage>
        <taxon>Bacteria</taxon>
        <taxon>Pseudomonadati</taxon>
        <taxon>Kiritimatiellota</taxon>
        <taxon>Tichowtungiia</taxon>
        <taxon>Tichowtungiales</taxon>
        <taxon>Tichowtungiaceae</taxon>
        <taxon>Tichowtungia</taxon>
    </lineage>
</organism>
<dbReference type="KEGG" id="taer:GT409_00795"/>
<protein>
    <submittedName>
        <fullName evidence="1">Uncharacterized protein</fullName>
    </submittedName>
</protein>
<evidence type="ECO:0000313" key="2">
    <source>
        <dbReference type="Proteomes" id="UP000464954"/>
    </source>
</evidence>
<dbReference type="InterPro" id="IPR029044">
    <property type="entry name" value="Nucleotide-diphossugar_trans"/>
</dbReference>
<accession>A0A6P1M2J2</accession>
<name>A0A6P1M2J2_9BACT</name>
<proteinExistence type="predicted"/>
<evidence type="ECO:0000313" key="1">
    <source>
        <dbReference type="EMBL" id="QHI68047.1"/>
    </source>
</evidence>
<gene>
    <name evidence="1" type="ORF">GT409_00795</name>
</gene>
<dbReference type="Gene3D" id="3.90.550.10">
    <property type="entry name" value="Spore Coat Polysaccharide Biosynthesis Protein SpsA, Chain A"/>
    <property type="match status" value="1"/>
</dbReference>
<dbReference type="RefSeq" id="WP_160626081.1">
    <property type="nucleotide sequence ID" value="NZ_CP047593.1"/>
</dbReference>
<dbReference type="AlphaFoldDB" id="A0A6P1M2J2"/>